<feature type="compositionally biased region" description="Polar residues" evidence="5">
    <location>
        <begin position="8"/>
        <end position="25"/>
    </location>
</feature>
<accession>A0A9W8M0I7</accession>
<feature type="compositionally biased region" description="Acidic residues" evidence="5">
    <location>
        <begin position="677"/>
        <end position="714"/>
    </location>
</feature>
<dbReference type="InterPro" id="IPR052414">
    <property type="entry name" value="U3_snoRNA-assoc_WDR"/>
</dbReference>
<dbReference type="Gene3D" id="2.130.10.10">
    <property type="entry name" value="YVTN repeat-like/Quinoprotein amine dehydrogenase"/>
    <property type="match status" value="2"/>
</dbReference>
<dbReference type="SUPFAM" id="SSF50978">
    <property type="entry name" value="WD40 repeat-like"/>
    <property type="match status" value="1"/>
</dbReference>
<dbReference type="SMART" id="SM00320">
    <property type="entry name" value="WD40"/>
    <property type="match status" value="4"/>
</dbReference>
<feature type="repeat" description="WD" evidence="4">
    <location>
        <begin position="221"/>
        <end position="254"/>
    </location>
</feature>
<dbReference type="EMBL" id="JANBUW010000028">
    <property type="protein sequence ID" value="KAJ2850578.1"/>
    <property type="molecule type" value="Genomic_DNA"/>
</dbReference>
<organism evidence="7 8">
    <name type="scientific">Coemansia brasiliensis</name>
    <dbReference type="NCBI Taxonomy" id="2650707"/>
    <lineage>
        <taxon>Eukaryota</taxon>
        <taxon>Fungi</taxon>
        <taxon>Fungi incertae sedis</taxon>
        <taxon>Zoopagomycota</taxon>
        <taxon>Kickxellomycotina</taxon>
        <taxon>Kickxellomycetes</taxon>
        <taxon>Kickxellales</taxon>
        <taxon>Kickxellaceae</taxon>
        <taxon>Coemansia</taxon>
    </lineage>
</organism>
<evidence type="ECO:0000313" key="8">
    <source>
        <dbReference type="Proteomes" id="UP001139887"/>
    </source>
</evidence>
<dbReference type="Pfam" id="PF04003">
    <property type="entry name" value="Utp12"/>
    <property type="match status" value="1"/>
</dbReference>
<dbReference type="GO" id="GO:0000462">
    <property type="term" value="P:maturation of SSU-rRNA from tricistronic rRNA transcript (SSU-rRNA, 5.8S rRNA, LSU-rRNA)"/>
    <property type="evidence" value="ECO:0007669"/>
    <property type="project" value="TreeGrafter"/>
</dbReference>
<evidence type="ECO:0000256" key="4">
    <source>
        <dbReference type="PROSITE-ProRule" id="PRU00221"/>
    </source>
</evidence>
<protein>
    <submittedName>
        <fullName evidence="7">Small subunit (SSU) processome component</fullName>
    </submittedName>
</protein>
<feature type="repeat" description="WD" evidence="4">
    <location>
        <begin position="141"/>
        <end position="180"/>
    </location>
</feature>
<dbReference type="GO" id="GO:0005730">
    <property type="term" value="C:nucleolus"/>
    <property type="evidence" value="ECO:0007669"/>
    <property type="project" value="TreeGrafter"/>
</dbReference>
<comment type="subcellular location">
    <subcellularLocation>
        <location evidence="1">Nucleus</location>
    </subcellularLocation>
</comment>
<evidence type="ECO:0000313" key="7">
    <source>
        <dbReference type="EMBL" id="KAJ2850578.1"/>
    </source>
</evidence>
<evidence type="ECO:0000256" key="1">
    <source>
        <dbReference type="ARBA" id="ARBA00004123"/>
    </source>
</evidence>
<comment type="similarity">
    <text evidence="3">Belongs to the UTP5 family.</text>
</comment>
<evidence type="ECO:0000256" key="5">
    <source>
        <dbReference type="SAM" id="MobiDB-lite"/>
    </source>
</evidence>
<reference evidence="7" key="1">
    <citation type="submission" date="2022-07" db="EMBL/GenBank/DDBJ databases">
        <title>Phylogenomic reconstructions and comparative analyses of Kickxellomycotina fungi.</title>
        <authorList>
            <person name="Reynolds N.K."/>
            <person name="Stajich J.E."/>
            <person name="Barry K."/>
            <person name="Grigoriev I.V."/>
            <person name="Crous P."/>
            <person name="Smith M.E."/>
        </authorList>
    </citation>
    <scope>NUCLEOTIDE SEQUENCE</scope>
    <source>
        <strain evidence="7">NRRL 1566</strain>
    </source>
</reference>
<proteinExistence type="inferred from homology"/>
<dbReference type="AlphaFoldDB" id="A0A9W8M0I7"/>
<dbReference type="PANTHER" id="PTHR44267">
    <property type="entry name" value="WD REPEAT-CONTAINING PROTEIN 43"/>
    <property type="match status" value="1"/>
</dbReference>
<dbReference type="Pfam" id="PF00400">
    <property type="entry name" value="WD40"/>
    <property type="match status" value="1"/>
</dbReference>
<keyword evidence="2" id="KW-0539">Nucleus</keyword>
<feature type="region of interest" description="Disordered" evidence="5">
    <location>
        <begin position="1"/>
        <end position="25"/>
    </location>
</feature>
<dbReference type="InterPro" id="IPR036322">
    <property type="entry name" value="WD40_repeat_dom_sf"/>
</dbReference>
<evidence type="ECO:0000256" key="3">
    <source>
        <dbReference type="ARBA" id="ARBA00038335"/>
    </source>
</evidence>
<dbReference type="OrthoDB" id="30195at2759"/>
<dbReference type="Proteomes" id="UP001139887">
    <property type="component" value="Unassembled WGS sequence"/>
</dbReference>
<evidence type="ECO:0000256" key="2">
    <source>
        <dbReference type="ARBA" id="ARBA00023242"/>
    </source>
</evidence>
<evidence type="ECO:0000259" key="6">
    <source>
        <dbReference type="Pfam" id="PF04003"/>
    </source>
</evidence>
<dbReference type="PANTHER" id="PTHR44267:SF1">
    <property type="entry name" value="WD REPEAT-CONTAINING PROTEIN 43"/>
    <property type="match status" value="1"/>
</dbReference>
<comment type="caution">
    <text evidence="7">The sequence shown here is derived from an EMBL/GenBank/DDBJ whole genome shotgun (WGS) entry which is preliminary data.</text>
</comment>
<feature type="domain" description="Small-subunit processome Utp12" evidence="6">
    <location>
        <begin position="491"/>
        <end position="592"/>
    </location>
</feature>
<keyword evidence="4" id="KW-0853">WD repeat</keyword>
<dbReference type="PROSITE" id="PS50082">
    <property type="entry name" value="WD_REPEATS_2"/>
    <property type="match status" value="2"/>
</dbReference>
<dbReference type="InterPro" id="IPR015943">
    <property type="entry name" value="WD40/YVTN_repeat-like_dom_sf"/>
</dbReference>
<name>A0A9W8M0I7_9FUNG</name>
<feature type="region of interest" description="Disordered" evidence="5">
    <location>
        <begin position="627"/>
        <end position="714"/>
    </location>
</feature>
<sequence length="714" mass="77856">MVRKTVNRRTSQSVNANKKATKTSINTNKVERWTCAFDGGASSDADSSLALVRSGINGNKLRIIDVHTGTQRSEYAGEGGAKIKCVAWGQLAAVAANAKTEKQRKKTKSTGTSQVVVAVGLQSGLILLFSPARNSVVKTLEGAHTNEVSSMVFASDMLFSLDSSGTVVQWDISTGKALKQLKTEMAMAHELLVSSDAQRVVVASHRIEMWDMTRQSRLQSWPGHTSTIHSLLWAADEAALVSAAESDRHVHVWDASPHAAARPRAVLSTDSEIMYVDVSPSGSVLAVAEDGILYAWHQVAVAQRDSSSRRNDIGYTADGIVKIVSTADPTQTLPILLARFSHVSGDESNVLVVRGSAIKPLFETLSLADQDGQFERELVLNREPQSNMLISEGKTEAEKQLAAQLNPYSESNATVTDTVTEEVRKSQQAADEAISAHRMPSLADRIKQLSVGNDAHNIPADSSSPSALAAGLKLTAGTLVRVLVQSLHTSDQEMLETVLSNSARTNIVRDTVLGLPTAYVLPFLQQVFERFQTTPNRATQLLPWIRNTLALHSSYLVSIPSLIPQLSGFYQGIEARLETHQNLLKLSGRLELANLQIRARSHYEKEQAKQLREAQKQTTMQPLNVYREEEDEEFSQFSTEPPTPVWRADESTDDEGASGNEDGVSEDEQWKEGSGGSEDEDEEDEDEEDEDEEMASADDSSDDSDSGSDLDGLE</sequence>
<gene>
    <name evidence="7" type="primary">UTP5</name>
    <name evidence="7" type="ORF">IWW36_001758</name>
</gene>
<dbReference type="InterPro" id="IPR007148">
    <property type="entry name" value="SSU_processome_Utp12"/>
</dbReference>
<keyword evidence="8" id="KW-1185">Reference proteome</keyword>
<dbReference type="InterPro" id="IPR001680">
    <property type="entry name" value="WD40_rpt"/>
</dbReference>